<dbReference type="AlphaFoldDB" id="A0A6J4TBE9"/>
<dbReference type="EMBL" id="CADCWE010000005">
    <property type="protein sequence ID" value="CAA9519002.1"/>
    <property type="molecule type" value="Genomic_DNA"/>
</dbReference>
<accession>A0A6J4TBE9</accession>
<reference evidence="1" key="1">
    <citation type="submission" date="2020-02" db="EMBL/GenBank/DDBJ databases">
        <authorList>
            <person name="Meier V. D."/>
        </authorList>
    </citation>
    <scope>NUCLEOTIDE SEQUENCE</scope>
    <source>
        <strain evidence="1">AVDCRST_MAG73</strain>
    </source>
</reference>
<gene>
    <name evidence="1" type="ORF">AVDCRST_MAG73-68</name>
</gene>
<proteinExistence type="predicted"/>
<name>A0A6J4TBE9_9BACT</name>
<protein>
    <submittedName>
        <fullName evidence="1">Uncharacterized protein</fullName>
    </submittedName>
</protein>
<evidence type="ECO:0000313" key="1">
    <source>
        <dbReference type="EMBL" id="CAA9519002.1"/>
    </source>
</evidence>
<organism evidence="1">
    <name type="scientific">uncultured Thermomicrobiales bacterium</name>
    <dbReference type="NCBI Taxonomy" id="1645740"/>
    <lineage>
        <taxon>Bacteria</taxon>
        <taxon>Pseudomonadati</taxon>
        <taxon>Thermomicrobiota</taxon>
        <taxon>Thermomicrobia</taxon>
        <taxon>Thermomicrobiales</taxon>
        <taxon>environmental samples</taxon>
    </lineage>
</organism>
<sequence length="37" mass="3995">MRCYAAAIVPPAARTGRPRRRAWGVRSELAGRLGLTG</sequence>